<evidence type="ECO:0000313" key="2">
    <source>
        <dbReference type="Proteomes" id="UP000095713"/>
    </source>
</evidence>
<dbReference type="Proteomes" id="UP000095713">
    <property type="component" value="Unassembled WGS sequence"/>
</dbReference>
<dbReference type="EMBL" id="MDJD01000034">
    <property type="protein sequence ID" value="OEK08348.1"/>
    <property type="molecule type" value="Genomic_DNA"/>
</dbReference>
<dbReference type="RefSeq" id="WP_069829857.1">
    <property type="nucleotide sequence ID" value="NZ_MDJD01000034.1"/>
</dbReference>
<gene>
    <name evidence="1" type="ORF">A8C32_02535</name>
</gene>
<reference evidence="1 2" key="1">
    <citation type="submission" date="2016-05" db="EMBL/GenBank/DDBJ databases">
        <title>Draft Genome Sequence of Algibacter sp. Strain SK-16 Isolated from the Surface Water of Aburatsubo Inlet.</title>
        <authorList>
            <person name="Wong S.-K."/>
            <person name="Yoshizawa S."/>
            <person name="Nakajima Y."/>
            <person name="Ogura Y."/>
            <person name="Tetsuya H."/>
            <person name="Hamasaki K."/>
        </authorList>
    </citation>
    <scope>NUCLEOTIDE SEQUENCE [LARGE SCALE GENOMIC DNA]</scope>
    <source>
        <strain evidence="1 2">SK-16</strain>
    </source>
</reference>
<proteinExistence type="predicted"/>
<sequence>MEEMIRVDEQFKDRSKENPLPTDVYKFFTLKVYDASGYLIRYVELIDTHVKFSRECFKTFQDHKGGRETSLFMEMKILSAIQRINKKALNVYRWHHSEYKEEGYHAPVQEVEGSKKKECRLDFDIIDKEKWRKGEFGFHKITPERKLVDKNQLGTLKSIHKVLKDKITG</sequence>
<accession>A0A1E5TAG9</accession>
<name>A0A1E5TAG9_9FLAO</name>
<dbReference type="AlphaFoldDB" id="A0A1E5TAG9"/>
<dbReference type="STRING" id="1849968.A8C32_02535"/>
<comment type="caution">
    <text evidence="1">The sequence shown here is derived from an EMBL/GenBank/DDBJ whole genome shotgun (WGS) entry which is preliminary data.</text>
</comment>
<protein>
    <submittedName>
        <fullName evidence="1">Uncharacterized protein</fullName>
    </submittedName>
</protein>
<organism evidence="1 2">
    <name type="scientific">Flavivirga aquatica</name>
    <dbReference type="NCBI Taxonomy" id="1849968"/>
    <lineage>
        <taxon>Bacteria</taxon>
        <taxon>Pseudomonadati</taxon>
        <taxon>Bacteroidota</taxon>
        <taxon>Flavobacteriia</taxon>
        <taxon>Flavobacteriales</taxon>
        <taxon>Flavobacteriaceae</taxon>
        <taxon>Flavivirga</taxon>
    </lineage>
</organism>
<keyword evidence="2" id="KW-1185">Reference proteome</keyword>
<evidence type="ECO:0000313" key="1">
    <source>
        <dbReference type="EMBL" id="OEK08348.1"/>
    </source>
</evidence>